<dbReference type="AlphaFoldDB" id="A0A3B1DE73"/>
<dbReference type="GO" id="GO:0003677">
    <property type="term" value="F:DNA binding"/>
    <property type="evidence" value="ECO:0007669"/>
    <property type="project" value="InterPro"/>
</dbReference>
<dbReference type="PANTHER" id="PTHR33988">
    <property type="entry name" value="ENDORIBONUCLEASE MAZF-RELATED"/>
    <property type="match status" value="1"/>
</dbReference>
<dbReference type="Gene3D" id="2.30.30.110">
    <property type="match status" value="1"/>
</dbReference>
<dbReference type="EMBL" id="UOGJ01000030">
    <property type="protein sequence ID" value="VAX35133.1"/>
    <property type="molecule type" value="Genomic_DNA"/>
</dbReference>
<accession>A0A3B1DE73</accession>
<dbReference type="PANTHER" id="PTHR33988:SF3">
    <property type="entry name" value="ENDORIBONUCLEASE TOXIN CHPB-RELATED"/>
    <property type="match status" value="1"/>
</dbReference>
<dbReference type="GO" id="GO:0016075">
    <property type="term" value="P:rRNA catabolic process"/>
    <property type="evidence" value="ECO:0007669"/>
    <property type="project" value="TreeGrafter"/>
</dbReference>
<dbReference type="InterPro" id="IPR003477">
    <property type="entry name" value="PemK-like"/>
</dbReference>
<sequence length="115" mass="12826">MVMVSRFVPNRGDIVWIDLNPQAGHEQSGRRPALVVSPESYNKKVGLAIFCPITTQIKGYPFEVIIPDGQKVQGAILSDQVKSLDWKIRKVKFICSISSVITANVLKKMKTLIVM</sequence>
<dbReference type="InterPro" id="IPR011067">
    <property type="entry name" value="Plasmid_toxin/cell-grow_inhib"/>
</dbReference>
<dbReference type="GO" id="GO:0006402">
    <property type="term" value="P:mRNA catabolic process"/>
    <property type="evidence" value="ECO:0007669"/>
    <property type="project" value="TreeGrafter"/>
</dbReference>
<dbReference type="Pfam" id="PF02452">
    <property type="entry name" value="PemK_toxin"/>
    <property type="match status" value="1"/>
</dbReference>
<reference evidence="1" key="1">
    <citation type="submission" date="2018-06" db="EMBL/GenBank/DDBJ databases">
        <authorList>
            <person name="Zhirakovskaya E."/>
        </authorList>
    </citation>
    <scope>NUCLEOTIDE SEQUENCE</scope>
</reference>
<dbReference type="GO" id="GO:0004521">
    <property type="term" value="F:RNA endonuclease activity"/>
    <property type="evidence" value="ECO:0007669"/>
    <property type="project" value="TreeGrafter"/>
</dbReference>
<proteinExistence type="predicted"/>
<protein>
    <submittedName>
        <fullName evidence="1">Programmed cell death toxin MazF</fullName>
    </submittedName>
</protein>
<gene>
    <name evidence="1" type="ORF">MNBD_UNCLBAC01-2126</name>
</gene>
<evidence type="ECO:0000313" key="1">
    <source>
        <dbReference type="EMBL" id="VAX35133.1"/>
    </source>
</evidence>
<dbReference type="SUPFAM" id="SSF50118">
    <property type="entry name" value="Cell growth inhibitor/plasmid maintenance toxic component"/>
    <property type="match status" value="1"/>
</dbReference>
<organism evidence="1">
    <name type="scientific">hydrothermal vent metagenome</name>
    <dbReference type="NCBI Taxonomy" id="652676"/>
    <lineage>
        <taxon>unclassified sequences</taxon>
        <taxon>metagenomes</taxon>
        <taxon>ecological metagenomes</taxon>
    </lineage>
</organism>
<dbReference type="PIRSF" id="PIRSF033490">
    <property type="entry name" value="MazF"/>
    <property type="match status" value="1"/>
</dbReference>
<name>A0A3B1DE73_9ZZZZ</name>
<dbReference type="NCBIfam" id="NF007386">
    <property type="entry name" value="PRK09907.1"/>
    <property type="match status" value="1"/>
</dbReference>